<dbReference type="Proteomes" id="UP000182272">
    <property type="component" value="Chromosome I"/>
</dbReference>
<feature type="region of interest" description="Disordered" evidence="2">
    <location>
        <begin position="132"/>
        <end position="156"/>
    </location>
</feature>
<evidence type="ECO:0000256" key="2">
    <source>
        <dbReference type="SAM" id="MobiDB-lite"/>
    </source>
</evidence>
<feature type="compositionally biased region" description="Low complexity" evidence="2">
    <location>
        <begin position="132"/>
        <end position="141"/>
    </location>
</feature>
<name>A0A1H6P547_9PSED</name>
<dbReference type="EMBL" id="LT629972">
    <property type="protein sequence ID" value="SEI19471.1"/>
    <property type="molecule type" value="Genomic_DNA"/>
</dbReference>
<organism evidence="3 4">
    <name type="scientific">Pseudomonas asplenii</name>
    <dbReference type="NCBI Taxonomy" id="53407"/>
    <lineage>
        <taxon>Bacteria</taxon>
        <taxon>Pseudomonadati</taxon>
        <taxon>Pseudomonadota</taxon>
        <taxon>Gammaproteobacteria</taxon>
        <taxon>Pseudomonadales</taxon>
        <taxon>Pseudomonadaceae</taxon>
        <taxon>Pseudomonas</taxon>
    </lineage>
</organism>
<dbReference type="AlphaFoldDB" id="A0A1H6P547"/>
<feature type="coiled-coil region" evidence="1">
    <location>
        <begin position="38"/>
        <end position="90"/>
    </location>
</feature>
<sequence length="225" mass="24178">MKRPSRLVLIQGAAVLLLVGCAVLFATKLATLSQAVQSRHCAEQIQRLQQQLQRLDHELEGLQPFPGVLKEDYQNAQQSALQRLAALETSARAVDSVASNVTTINTQVQDLEATLLTLKAAGEKCPLACAATTEPARTPAPSSRKTRAKSPALRQSAPPPFTLIGLESRAGESFLAVIPQGLQRLAEVHLLRPGMRLQGWQLTALDSKKAAWLKPDGAVATLSIP</sequence>
<keyword evidence="1" id="KW-0175">Coiled coil</keyword>
<dbReference type="RefSeq" id="WP_051026120.1">
    <property type="nucleotide sequence ID" value="NZ_LT629972.1"/>
</dbReference>
<evidence type="ECO:0000256" key="1">
    <source>
        <dbReference type="SAM" id="Coils"/>
    </source>
</evidence>
<dbReference type="OrthoDB" id="7055747at2"/>
<dbReference type="PROSITE" id="PS51257">
    <property type="entry name" value="PROKAR_LIPOPROTEIN"/>
    <property type="match status" value="1"/>
</dbReference>
<reference evidence="3 4" key="1">
    <citation type="submission" date="2016-10" db="EMBL/GenBank/DDBJ databases">
        <authorList>
            <person name="de Groot N.N."/>
        </authorList>
    </citation>
    <scope>NUCLEOTIDE SEQUENCE [LARGE SCALE GENOMIC DNA]</scope>
    <source>
        <strain evidence="3 4">LMG 2158</strain>
    </source>
</reference>
<gene>
    <name evidence="3" type="ORF">SAMN05216581_3969</name>
</gene>
<evidence type="ECO:0000313" key="4">
    <source>
        <dbReference type="Proteomes" id="UP000182272"/>
    </source>
</evidence>
<proteinExistence type="predicted"/>
<protein>
    <submittedName>
        <fullName evidence="3">Uncharacterized protein</fullName>
    </submittedName>
</protein>
<accession>A0A1H6P547</accession>
<evidence type="ECO:0000313" key="3">
    <source>
        <dbReference type="EMBL" id="SEI19471.1"/>
    </source>
</evidence>